<dbReference type="GO" id="GO:0003968">
    <property type="term" value="F:RNA-directed RNA polymerase activity"/>
    <property type="evidence" value="ECO:0007669"/>
    <property type="project" value="InterPro"/>
</dbReference>
<reference evidence="2" key="1">
    <citation type="submission" date="2021-04" db="EMBL/GenBank/DDBJ databases">
        <title>Sinoanaerobacter chloroacetimidivorans sp. nov., an obligate anaerobic bacterium isolated from anaerobic sludge.</title>
        <authorList>
            <person name="Bao Y."/>
        </authorList>
    </citation>
    <scope>NUCLEOTIDE SEQUENCE</scope>
    <source>
        <strain evidence="2">BAD-6</strain>
    </source>
</reference>
<sequence length="884" mass="103111">MKKAEYELIKLSLRQIESQNFNVVFTPKQEVENNLIIKQQNSLLFDQIKRIRGCDTKRVKEMILVEAKRNKKQENTLEQLIHEGFSYNGLRYLRFGKSASQSKDGITAFVEETIFEELFRMSQLDLRVTDCVVSKYETQRCLIFSTCTVIDRPLPYIVVVGEYKKTIPNQRIKYVVEQRKEYTDKETGELKTYLHRGIEEGFRDIPLSPFDGCGCHSHEFSESISRYLGLDYIAIGAQIRLPFFKGYSVEVPFKEYYQSIGVDRITDIFGKEHHIKDIDCIWNVSMFKGYDLFRREYGCDGWTKYLEVLDKYEIKLGISKYSKQVKDLNLKSKMNFQYLQCLNLWNPKLLECYHDKTLQSFDPLDPSHQGPIIKLAAYSTGLYEKIIKGDKFYTYKFLGIGSTDDLNACESPDSYENGECNSRYVEAILINDIMLRDPAIKQYLYRKLKKAISEMKLGKLYSDGFYHTVVGDMIGYLEFAAGLDPKGCLHAKEFYCETIPKGAALSFRSPLVCPSEVNDITITENDLTKKWFPHFKDQDIVMLNLYDLSAPQQGGMDEDGDAVFLCHDKLLVSAKIHKTIIIDMDDKITVNPKPYNQKSILEYEINSRDNRIGEITNTATSILNRYTENAEVKKLYDDFVSLLRIYQGKEIDYLKTGVRWQMSSQLRNHMKQLPYFLLYNYPEKLQAYKQMLQKNKSAPECEEKAQLNGYRSPSPLNELCDYICRWEKGILWDRSVTDTRSLILDQGLELTDQKIIRKIKHGIHDFSAEWKRLLSEKAHRHEKEQSSEEIMESLLCKYQVWFSQIVPDPYLLANYVISVSYSNLSINKYLAWKLYGDVILQNLKSNSPPHFGFKILETPISKEKSQEYLGRFYELQEEAKENEL</sequence>
<dbReference type="EMBL" id="JAGSND010000002">
    <property type="protein sequence ID" value="MBR0596956.1"/>
    <property type="molecule type" value="Genomic_DNA"/>
</dbReference>
<keyword evidence="3" id="KW-1185">Reference proteome</keyword>
<accession>A0A8J7W0J0</accession>
<gene>
    <name evidence="2" type="ORF">KCX82_03645</name>
</gene>
<dbReference type="RefSeq" id="WP_227017088.1">
    <property type="nucleotide sequence ID" value="NZ_JAGSND010000002.1"/>
</dbReference>
<dbReference type="Proteomes" id="UP000675664">
    <property type="component" value="Unassembled WGS sequence"/>
</dbReference>
<comment type="caution">
    <text evidence="2">The sequence shown here is derived from an EMBL/GenBank/DDBJ whole genome shotgun (WGS) entry which is preliminary data.</text>
</comment>
<reference evidence="2" key="2">
    <citation type="submission" date="2021-04" db="EMBL/GenBank/DDBJ databases">
        <authorList>
            <person name="Liu J."/>
        </authorList>
    </citation>
    <scope>NUCLEOTIDE SEQUENCE</scope>
    <source>
        <strain evidence="2">BAD-6</strain>
    </source>
</reference>
<organism evidence="2 3">
    <name type="scientific">Sinanaerobacter chloroacetimidivorans</name>
    <dbReference type="NCBI Taxonomy" id="2818044"/>
    <lineage>
        <taxon>Bacteria</taxon>
        <taxon>Bacillati</taxon>
        <taxon>Bacillota</taxon>
        <taxon>Clostridia</taxon>
        <taxon>Peptostreptococcales</taxon>
        <taxon>Anaerovoracaceae</taxon>
        <taxon>Sinanaerobacter</taxon>
    </lineage>
</organism>
<evidence type="ECO:0000313" key="2">
    <source>
        <dbReference type="EMBL" id="MBR0596956.1"/>
    </source>
</evidence>
<dbReference type="AlphaFoldDB" id="A0A8J7W0J0"/>
<protein>
    <recommendedName>
        <fullName evidence="1">RDRP core domain-containing protein</fullName>
    </recommendedName>
</protein>
<evidence type="ECO:0000259" key="1">
    <source>
        <dbReference type="Pfam" id="PF05183"/>
    </source>
</evidence>
<evidence type="ECO:0000313" key="3">
    <source>
        <dbReference type="Proteomes" id="UP000675664"/>
    </source>
</evidence>
<proteinExistence type="predicted"/>
<dbReference type="Pfam" id="PF05183">
    <property type="entry name" value="RdRP"/>
    <property type="match status" value="1"/>
</dbReference>
<dbReference type="InterPro" id="IPR057596">
    <property type="entry name" value="RDRP_core"/>
</dbReference>
<name>A0A8J7W0J0_9FIRM</name>
<feature type="domain" description="RDRP core" evidence="1">
    <location>
        <begin position="497"/>
        <end position="721"/>
    </location>
</feature>